<keyword evidence="2" id="KW-0732">Signal</keyword>
<feature type="signal peptide" evidence="2">
    <location>
        <begin position="1"/>
        <end position="18"/>
    </location>
</feature>
<evidence type="ECO:0008006" key="5">
    <source>
        <dbReference type="Google" id="ProtNLM"/>
    </source>
</evidence>
<feature type="compositionally biased region" description="Polar residues" evidence="1">
    <location>
        <begin position="740"/>
        <end position="750"/>
    </location>
</feature>
<feature type="chain" id="PRO_5041920363" description="Calmodulin" evidence="2">
    <location>
        <begin position="19"/>
        <end position="2135"/>
    </location>
</feature>
<keyword evidence="4" id="KW-1185">Reference proteome</keyword>
<accession>A0AAD3CKD6</accession>
<dbReference type="Proteomes" id="UP001054902">
    <property type="component" value="Unassembled WGS sequence"/>
</dbReference>
<feature type="region of interest" description="Disordered" evidence="1">
    <location>
        <begin position="731"/>
        <end position="760"/>
    </location>
</feature>
<gene>
    <name evidence="3" type="ORF">CTEN210_04172</name>
</gene>
<proteinExistence type="predicted"/>
<evidence type="ECO:0000256" key="1">
    <source>
        <dbReference type="SAM" id="MobiDB-lite"/>
    </source>
</evidence>
<evidence type="ECO:0000313" key="4">
    <source>
        <dbReference type="Proteomes" id="UP001054902"/>
    </source>
</evidence>
<sequence length="2135" mass="237381">MKYCNLAIISALLSAVSGSIDDMFELQETTLAGPKPNGWVTTFNVTNHANLAIDLAWMYEFDETQERFNLYQKGINNLHLDADHVHQNEGILTLKKLGVRSNRHNVKEPIINYNINTFNAIGQLDAENEGQFDGNFVHNYADTLITDLFDIEGDSDPVKGIEKEGVLILGAWMEVYRALYDAVESCAVNIEVQTYHKNFLKLNLDEAAALWIGRLQNYGDNTRGTMLYNLAERVAIHFNQDHGEAQVNTQFLKKLNEMKAVIDADKCTGGTDATDVGYIQLYEIFQEIVGIMNTPLIQNLVHYIATNADHKVIELYLLALMPQLRSCNMDYFDILIQDIGLLSANEYKNDDLVGFLEQVQNMYSCLGVTCSQIGTHALGIKCDDEDMDKSLMDYAGYIPKSDVRNLAKVDRDVSQLSILLLERNDHSAKELYYLGKNVMGDDNKFFALQDFAKHKDIDYTNNDEKRIYNMYEEFYDDNQVYAHALTEMAFLSPEDATYSVPTLMKTIVLPHYAMRSFFAAVDVCNEDQDLAEEFWDKGVAVLVGSIEAANVKESETGSDRGMSWYGLSKQYCGYFRCDENDSSTPTAHDLMMEYIELGRQAIEKNDCAGLKKKLRSMESISVTPILQGLLYHTAQRQLLGADNTESFASAWAFGKATLPLIQVRQKNDVNVIGDSLEEKGEFNAETVWHVIALSFADFGVECQRMGVDIFGILEEGKTFCELASSVTEFPTAAPVPGQSRAPTRSPTIAPTTEDKGDEVNPQILNGYQVTNPAAFLKKAKIALDLRDFLNLRGHHDIEHNKALDIYEKVVHSDKSLKQLSENMKVDMVEDQFFNFYRNVFRNDPLFSMVGDTSGTYADVYAHKIIRDALVAGAGVDLAYETLISMTIWMQVVHHLYESVSQCLTSESNAALNAGIAVDTAVAYYVGVTQSKGESDGFLLYNFAQKAGSLFGTIDEDTGEALANQKIMELFKDLKEAAVQCDAGPDEAAEVRGLVGQIMKYMNIPLVQTFYHQLEVGARTDKGSFYAILYGLATLPQLATCKPQEYYYLSNEITENGLDVANVDKLMVEFKKTYDCFAVTCEDIHGEGNLLCDNFVLISNTYAGFTGIRDVSTVSRMDRDLLKLKALMNEGAWGGALQLYRHGHLPHGIDTASLHELAENNQWKNNNPYFTDFKNYHDEDALYADKFIEKALEGQMEPPQLMSHRKEMILRAIQTMVLTPSGFGYLYKTVADNTCNKEEAFKNWDLGAAILIGSLEGPQWGGDERMNGVSFYGLSKEFCDDFGTCSTSGDSNINGRLISLLKAGQDLINGGSCGNLKFLLAQKVFPAIMIPLIQGSIENAASTTINGDGYVFAQAILPHVEKIDTDADEVIQAILTSFTSASNATQAAIDVAEAFELVVADMSVNCMEIGLYNDNSYFSVCGDDTYDPLQSTELSDGLYITRTYVDDRAKIGIDIKDMKHHLERKDIAGARNVYENGWNSEIVDKNGKILGARTIASFSNNTSVLMAEEQVYNLYQYTLAKAMGTEDAAAYGHTIVESFLNSGGNVLDKTNPVLASEAAVALNIWGWIAHELYQAWDNCATRGFTTDEDGVHSIDEAVAYWIGDEQETGSKSSGYLLYRLAEEGAEMFDLPQINGQSKTNMNILKLFKEAALQLTFSRACADGEVSADTLGDTIEQLVSQMTIPLIQHLIYSLRRNDRPRVKIYAHAVVPLLAPCQKDTFEYLRQKLLDTSYEISDVDEIVTKIQSTYSCLGLKCRDIGKLKEYGGSSCVDRSPLKPLAGYTPSTDVREHSDLDVDIRYIDIMMQQRAYDAAFKIYKFGKHSEVSTVDHKILSLRNIAVTVGRKVVPSYKLFEDYFSTSTMDVVDDLIRTQFIEPTSSASDDQRRAMVVNALKYEVLWFGALQNLYDAADGCKENDARFEIAKQQWDVGAAMIIGSSQSTGNDDGDLLYSLAASLCKTFNTCDSTTGEAKINQKIEEALFAGSYELKFKQCELVKEFANTIENLMKIPLIQATLNAAVQNHVEARGTTAPSLAEGYIYSRALLPYIDAANPSAATRISKNMNFQFEAKPVVDGYKAVFKAFEDSMKDMKLDCKDVGHLNTGEDVCEGGTASSSSSTVVSKVMVFAITIASIAFAMI</sequence>
<organism evidence="3 4">
    <name type="scientific">Chaetoceros tenuissimus</name>
    <dbReference type="NCBI Taxonomy" id="426638"/>
    <lineage>
        <taxon>Eukaryota</taxon>
        <taxon>Sar</taxon>
        <taxon>Stramenopiles</taxon>
        <taxon>Ochrophyta</taxon>
        <taxon>Bacillariophyta</taxon>
        <taxon>Coscinodiscophyceae</taxon>
        <taxon>Chaetocerotophycidae</taxon>
        <taxon>Chaetocerotales</taxon>
        <taxon>Chaetocerotaceae</taxon>
        <taxon>Chaetoceros</taxon>
    </lineage>
</organism>
<reference evidence="3 4" key="1">
    <citation type="journal article" date="2021" name="Sci. Rep.">
        <title>The genome of the diatom Chaetoceros tenuissimus carries an ancient integrated fragment of an extant virus.</title>
        <authorList>
            <person name="Hongo Y."/>
            <person name="Kimura K."/>
            <person name="Takaki Y."/>
            <person name="Yoshida Y."/>
            <person name="Baba S."/>
            <person name="Kobayashi G."/>
            <person name="Nagasaki K."/>
            <person name="Hano T."/>
            <person name="Tomaru Y."/>
        </authorList>
    </citation>
    <scope>NUCLEOTIDE SEQUENCE [LARGE SCALE GENOMIC DNA]</scope>
    <source>
        <strain evidence="3 4">NIES-3715</strain>
    </source>
</reference>
<name>A0AAD3CKD6_9STRA</name>
<comment type="caution">
    <text evidence="3">The sequence shown here is derived from an EMBL/GenBank/DDBJ whole genome shotgun (WGS) entry which is preliminary data.</text>
</comment>
<protein>
    <recommendedName>
        <fullName evidence="5">Calmodulin</fullName>
    </recommendedName>
</protein>
<evidence type="ECO:0000256" key="2">
    <source>
        <dbReference type="SAM" id="SignalP"/>
    </source>
</evidence>
<dbReference type="EMBL" id="BLLK01000023">
    <property type="protein sequence ID" value="GFH47697.1"/>
    <property type="molecule type" value="Genomic_DNA"/>
</dbReference>
<evidence type="ECO:0000313" key="3">
    <source>
        <dbReference type="EMBL" id="GFH47697.1"/>
    </source>
</evidence>